<evidence type="ECO:0000313" key="5">
    <source>
        <dbReference type="RefSeq" id="XP_045565582.1"/>
    </source>
</evidence>
<accession>A0ABM3E3E1</accession>
<feature type="compositionally biased region" description="Low complexity" evidence="2">
    <location>
        <begin position="190"/>
        <end position="201"/>
    </location>
</feature>
<dbReference type="SMART" id="SM00105">
    <property type="entry name" value="ArfGap"/>
    <property type="match status" value="1"/>
</dbReference>
<dbReference type="Gene3D" id="1.10.220.150">
    <property type="entry name" value="Arf GTPase activating protein"/>
    <property type="match status" value="1"/>
</dbReference>
<dbReference type="InterPro" id="IPR038508">
    <property type="entry name" value="ArfGAP_dom_sf"/>
</dbReference>
<keyword evidence="1" id="KW-0479">Metal-binding</keyword>
<evidence type="ECO:0000256" key="1">
    <source>
        <dbReference type="PROSITE-ProRule" id="PRU00288"/>
    </source>
</evidence>
<keyword evidence="1" id="KW-0862">Zinc</keyword>
<dbReference type="PRINTS" id="PR00405">
    <property type="entry name" value="REVINTRACTNG"/>
</dbReference>
<dbReference type="InterPro" id="IPR001164">
    <property type="entry name" value="ArfGAP_dom"/>
</dbReference>
<dbReference type="SUPFAM" id="SSF57863">
    <property type="entry name" value="ArfGap/RecO-like zinc finger"/>
    <property type="match status" value="1"/>
</dbReference>
<feature type="compositionally biased region" description="Low complexity" evidence="2">
    <location>
        <begin position="218"/>
        <end position="237"/>
    </location>
</feature>
<dbReference type="RefSeq" id="XP_045565582.1">
    <property type="nucleotide sequence ID" value="XM_045709626.1"/>
</dbReference>
<organism evidence="4 5">
    <name type="scientific">Salmo salar</name>
    <name type="common">Atlantic salmon</name>
    <dbReference type="NCBI Taxonomy" id="8030"/>
    <lineage>
        <taxon>Eukaryota</taxon>
        <taxon>Metazoa</taxon>
        <taxon>Chordata</taxon>
        <taxon>Craniata</taxon>
        <taxon>Vertebrata</taxon>
        <taxon>Euteleostomi</taxon>
        <taxon>Actinopterygii</taxon>
        <taxon>Neopterygii</taxon>
        <taxon>Teleostei</taxon>
        <taxon>Protacanthopterygii</taxon>
        <taxon>Salmoniformes</taxon>
        <taxon>Salmonidae</taxon>
        <taxon>Salmoninae</taxon>
        <taxon>Salmo</taxon>
    </lineage>
</organism>
<feature type="compositionally biased region" description="Polar residues" evidence="2">
    <location>
        <begin position="165"/>
        <end position="174"/>
    </location>
</feature>
<dbReference type="InterPro" id="IPR051718">
    <property type="entry name" value="ARF_GTPase-activating"/>
</dbReference>
<dbReference type="Proteomes" id="UP001652741">
    <property type="component" value="Chromosome ssa27"/>
</dbReference>
<dbReference type="PANTHER" id="PTHR45705:SF4">
    <property type="entry name" value="STROMAL MEMBRANE-ASSOCIATED PROTEIN 2"/>
    <property type="match status" value="1"/>
</dbReference>
<feature type="region of interest" description="Disordered" evidence="2">
    <location>
        <begin position="158"/>
        <end position="242"/>
    </location>
</feature>
<feature type="domain" description="Arf-GAP" evidence="3">
    <location>
        <begin position="18"/>
        <end position="142"/>
    </location>
</feature>
<dbReference type="PROSITE" id="PS50115">
    <property type="entry name" value="ARFGAP"/>
    <property type="match status" value="1"/>
</dbReference>
<dbReference type="GeneID" id="106589098"/>
<proteinExistence type="predicted"/>
<name>A0ABM3E3E1_SALSA</name>
<gene>
    <name evidence="5" type="primary">LOC106589098</name>
</gene>
<sequence>MMMMMMIGKSVKDIDRYQAVLTSLLSLEENKFCADCKSKGPRWASWNLGIFICIRCAGIHRNLGVHISRVKSVNLDQWTQEQIQCVQEIGNAKARRLYEAFLPECFIRPETDQSAEMFIRDKYEKKKYMDKILDINRLRKEKSCENIPKEPVVFEKMKLKRENSPKSQTQSPSVSDLLGLDDPAPHAAISNGRSSSGERGSPLVPNPATVHSDLNLFSSLPASSSTTSTKTTPAGSSMPRGCVAASVPENLSLFLDSAPRQEGSRKKMSKDSILSLYATAPTSHQNLAARAGLYMNPAQLGYYGSYHSLATEGGAMGGAMVTSHSMMALSGQQQNGMMVGQQQSVMGAQQNGFMAQQGVMGQAVNTSPFMAGVPHSMINHQQSIMGAQQNGMMGAQQSGMTGAQQRGMMGAQQNGMMGAQQNGMMGAQQNGMMGAQQNGMMGAQQQSIMGAQQNGMMGAQQNGMMGAQQNGMMGAQQQSIMGAQQNGMMGAQQSGMMGAQQNGMMGAQQNGMMGAQQNGMMGAQQNGMMGAQQSGMMGAQQSGMMGAQQNGMMGAQQSGMMGAQQSGMMGAQQNGMMGAQQNGMMGAQQNGMMGAQQVQQDHCTITQMTQHMAGVNFYGTKGMMGYGSQHIGGPMTQSTNHMTTSHVWK</sequence>
<evidence type="ECO:0000313" key="4">
    <source>
        <dbReference type="Proteomes" id="UP001652741"/>
    </source>
</evidence>
<protein>
    <submittedName>
        <fullName evidence="5">Stromal membrane-associated protein 2</fullName>
    </submittedName>
</protein>
<keyword evidence="4" id="KW-1185">Reference proteome</keyword>
<dbReference type="PANTHER" id="PTHR45705">
    <property type="entry name" value="FI20236P1"/>
    <property type="match status" value="1"/>
</dbReference>
<evidence type="ECO:0000256" key="2">
    <source>
        <dbReference type="SAM" id="MobiDB-lite"/>
    </source>
</evidence>
<dbReference type="CDD" id="cd08859">
    <property type="entry name" value="ArfGap_SMAP2"/>
    <property type="match status" value="1"/>
</dbReference>
<evidence type="ECO:0000259" key="3">
    <source>
        <dbReference type="PROSITE" id="PS50115"/>
    </source>
</evidence>
<dbReference type="InterPro" id="IPR037278">
    <property type="entry name" value="ARFGAP/RecO"/>
</dbReference>
<reference evidence="5" key="1">
    <citation type="submission" date="2025-08" db="UniProtKB">
        <authorList>
            <consortium name="RefSeq"/>
        </authorList>
    </citation>
    <scope>IDENTIFICATION</scope>
</reference>
<dbReference type="Pfam" id="PF01412">
    <property type="entry name" value="ArfGap"/>
    <property type="match status" value="1"/>
</dbReference>
<keyword evidence="1" id="KW-0863">Zinc-finger</keyword>